<keyword evidence="2" id="KW-1185">Reference proteome</keyword>
<dbReference type="AlphaFoldDB" id="A0A366F4U9"/>
<reference evidence="1 2" key="1">
    <citation type="submission" date="2018-06" db="EMBL/GenBank/DDBJ databases">
        <title>Genomic Encyclopedia of Type Strains, Phase IV (KMG-IV): sequencing the most valuable type-strain genomes for metagenomic binning, comparative biology and taxonomic classification.</title>
        <authorList>
            <person name="Goeker M."/>
        </authorList>
    </citation>
    <scope>NUCLEOTIDE SEQUENCE [LARGE SCALE GENOMIC DNA]</scope>
    <source>
        <strain evidence="1 2">DSM 24875</strain>
    </source>
</reference>
<dbReference type="EMBL" id="QNRK01000021">
    <property type="protein sequence ID" value="RBP09672.1"/>
    <property type="molecule type" value="Genomic_DNA"/>
</dbReference>
<comment type="caution">
    <text evidence="1">The sequence shown here is derived from an EMBL/GenBank/DDBJ whole genome shotgun (WGS) entry which is preliminary data.</text>
</comment>
<dbReference type="Proteomes" id="UP000253529">
    <property type="component" value="Unassembled WGS sequence"/>
</dbReference>
<sequence length="32" mass="3575">MSYFEFVQTFANVDHDADTKFASPVKIQPLAG</sequence>
<evidence type="ECO:0000313" key="2">
    <source>
        <dbReference type="Proteomes" id="UP000253529"/>
    </source>
</evidence>
<protein>
    <submittedName>
        <fullName evidence="1">Uncharacterized protein</fullName>
    </submittedName>
</protein>
<evidence type="ECO:0000313" key="1">
    <source>
        <dbReference type="EMBL" id="RBP09672.1"/>
    </source>
</evidence>
<organism evidence="1 2">
    <name type="scientific">Roseiarcus fermentans</name>
    <dbReference type="NCBI Taxonomy" id="1473586"/>
    <lineage>
        <taxon>Bacteria</taxon>
        <taxon>Pseudomonadati</taxon>
        <taxon>Pseudomonadota</taxon>
        <taxon>Alphaproteobacteria</taxon>
        <taxon>Hyphomicrobiales</taxon>
        <taxon>Roseiarcaceae</taxon>
        <taxon>Roseiarcus</taxon>
    </lineage>
</organism>
<name>A0A366F4U9_9HYPH</name>
<gene>
    <name evidence="1" type="ORF">DFR50_12116</name>
</gene>
<proteinExistence type="predicted"/>
<accession>A0A366F4U9</accession>